<organism evidence="5 6">
    <name type="scientific">Plenodomus tracheiphilus IPT5</name>
    <dbReference type="NCBI Taxonomy" id="1408161"/>
    <lineage>
        <taxon>Eukaryota</taxon>
        <taxon>Fungi</taxon>
        <taxon>Dikarya</taxon>
        <taxon>Ascomycota</taxon>
        <taxon>Pezizomycotina</taxon>
        <taxon>Dothideomycetes</taxon>
        <taxon>Pleosporomycetidae</taxon>
        <taxon>Pleosporales</taxon>
        <taxon>Pleosporineae</taxon>
        <taxon>Leptosphaeriaceae</taxon>
        <taxon>Plenodomus</taxon>
    </lineage>
</organism>
<dbReference type="Proteomes" id="UP000799423">
    <property type="component" value="Unassembled WGS sequence"/>
</dbReference>
<evidence type="ECO:0000256" key="2">
    <source>
        <dbReference type="ARBA" id="ARBA00022857"/>
    </source>
</evidence>
<proteinExistence type="inferred from homology"/>
<protein>
    <submittedName>
        <fullName evidence="5">NmrA-like family protein-like protein</fullName>
    </submittedName>
</protein>
<evidence type="ECO:0000256" key="1">
    <source>
        <dbReference type="ARBA" id="ARBA00005725"/>
    </source>
</evidence>
<feature type="domain" description="NmrA-like" evidence="4">
    <location>
        <begin position="3"/>
        <end position="152"/>
    </location>
</feature>
<dbReference type="GO" id="GO:0016491">
    <property type="term" value="F:oxidoreductase activity"/>
    <property type="evidence" value="ECO:0007669"/>
    <property type="project" value="UniProtKB-KW"/>
</dbReference>
<gene>
    <name evidence="5" type="ORF">T440DRAFT_182596</name>
</gene>
<evidence type="ECO:0000259" key="4">
    <source>
        <dbReference type="Pfam" id="PF05368"/>
    </source>
</evidence>
<sequence length="316" mass="35543">MVKVAVAGGTGNVATIILKASIASGKQDITIFTRSVPKNTLPGVTYMQVDYLDRHSLATALRGFDVCLSFLVAHLDPDCIVQKNLIHACISAGVRRFAPSEWGIKNNSGVPPYENKDAIARYLGELKRAGRLGGLEYCLFQPSIFLDYFAHPHLLMPELLAWPFFVDLENRRAMVLDNGEQPLVITAISDDSEILALALEDSRPWPEVGGIRGCRTSINELVALGREIRGGEWKIEHVSSEDIARGELKTSWVPLVTHPTVAEETREIFSRKFLIWFFQGIVNESWNVSDEWNQRFPEYLFLSADQYLRKAWEGKH</sequence>
<dbReference type="PANTHER" id="PTHR47706:SF4">
    <property type="entry name" value="NMRA-LIKE DOMAIN-CONTAINING PROTEIN"/>
    <property type="match status" value="1"/>
</dbReference>
<keyword evidence="3" id="KW-0560">Oxidoreductase</keyword>
<evidence type="ECO:0000313" key="5">
    <source>
        <dbReference type="EMBL" id="KAF2848049.1"/>
    </source>
</evidence>
<dbReference type="Pfam" id="PF05368">
    <property type="entry name" value="NmrA"/>
    <property type="match status" value="1"/>
</dbReference>
<keyword evidence="6" id="KW-1185">Reference proteome</keyword>
<evidence type="ECO:0000313" key="6">
    <source>
        <dbReference type="Proteomes" id="UP000799423"/>
    </source>
</evidence>
<accession>A0A6A7B128</accession>
<dbReference type="Gene3D" id="3.90.25.10">
    <property type="entry name" value="UDP-galactose 4-epimerase, domain 1"/>
    <property type="match status" value="1"/>
</dbReference>
<name>A0A6A7B128_9PLEO</name>
<keyword evidence="2" id="KW-0521">NADP</keyword>
<dbReference type="InterPro" id="IPR008030">
    <property type="entry name" value="NmrA-like"/>
</dbReference>
<dbReference type="EMBL" id="MU006321">
    <property type="protein sequence ID" value="KAF2848049.1"/>
    <property type="molecule type" value="Genomic_DNA"/>
</dbReference>
<dbReference type="PANTHER" id="PTHR47706">
    <property type="entry name" value="NMRA-LIKE FAMILY PROTEIN"/>
    <property type="match status" value="1"/>
</dbReference>
<dbReference type="SUPFAM" id="SSF51735">
    <property type="entry name" value="NAD(P)-binding Rossmann-fold domains"/>
    <property type="match status" value="1"/>
</dbReference>
<dbReference type="InterPro" id="IPR051609">
    <property type="entry name" value="NmrA/Isoflavone_reductase-like"/>
</dbReference>
<reference evidence="5" key="1">
    <citation type="submission" date="2020-01" db="EMBL/GenBank/DDBJ databases">
        <authorList>
            <consortium name="DOE Joint Genome Institute"/>
            <person name="Haridas S."/>
            <person name="Albert R."/>
            <person name="Binder M."/>
            <person name="Bloem J."/>
            <person name="Labutti K."/>
            <person name="Salamov A."/>
            <person name="Andreopoulos B."/>
            <person name="Baker S.E."/>
            <person name="Barry K."/>
            <person name="Bills G."/>
            <person name="Bluhm B.H."/>
            <person name="Cannon C."/>
            <person name="Castanera R."/>
            <person name="Culley D.E."/>
            <person name="Daum C."/>
            <person name="Ezra D."/>
            <person name="Gonzalez J.B."/>
            <person name="Henrissat B."/>
            <person name="Kuo A."/>
            <person name="Liang C."/>
            <person name="Lipzen A."/>
            <person name="Lutzoni F."/>
            <person name="Magnuson J."/>
            <person name="Mondo S."/>
            <person name="Nolan M."/>
            <person name="Ohm R."/>
            <person name="Pangilinan J."/>
            <person name="Park H.-J."/>
            <person name="Ramirez L."/>
            <person name="Alfaro M."/>
            <person name="Sun H."/>
            <person name="Tritt A."/>
            <person name="Yoshinaga Y."/>
            <person name="Zwiers L.-H."/>
            <person name="Turgeon B.G."/>
            <person name="Goodwin S.B."/>
            <person name="Spatafora J.W."/>
            <person name="Crous P.W."/>
            <person name="Grigoriev I.V."/>
        </authorList>
    </citation>
    <scope>NUCLEOTIDE SEQUENCE</scope>
    <source>
        <strain evidence="5">IPT5</strain>
    </source>
</reference>
<dbReference type="OrthoDB" id="10000533at2759"/>
<dbReference type="Gene3D" id="3.40.50.720">
    <property type="entry name" value="NAD(P)-binding Rossmann-like Domain"/>
    <property type="match status" value="1"/>
</dbReference>
<dbReference type="InterPro" id="IPR036291">
    <property type="entry name" value="NAD(P)-bd_dom_sf"/>
</dbReference>
<evidence type="ECO:0000256" key="3">
    <source>
        <dbReference type="ARBA" id="ARBA00023002"/>
    </source>
</evidence>
<comment type="similarity">
    <text evidence="1">Belongs to the NmrA-type oxidoreductase family. Isoflavone reductase subfamily.</text>
</comment>
<dbReference type="AlphaFoldDB" id="A0A6A7B128"/>